<keyword evidence="4" id="KW-1185">Reference proteome</keyword>
<dbReference type="Gramene" id="Pp3c1_35330V3.2">
    <property type="protein sequence ID" value="Pp3c1_35330V3.2"/>
    <property type="gene ID" value="Pp3c1_35330"/>
</dbReference>
<proteinExistence type="predicted"/>
<reference evidence="3" key="3">
    <citation type="submission" date="2020-12" db="UniProtKB">
        <authorList>
            <consortium name="EnsemblPlants"/>
        </authorList>
    </citation>
    <scope>IDENTIFICATION</scope>
</reference>
<dbReference type="Gramene" id="Pp3c1_35330V3.1">
    <property type="protein sequence ID" value="Pp3c1_35330V3.1"/>
    <property type="gene ID" value="Pp3c1_35330"/>
</dbReference>
<evidence type="ECO:0000313" key="3">
    <source>
        <dbReference type="EnsemblPlants" id="Pp3c1_35330V3.1"/>
    </source>
</evidence>
<accession>A0A2K1LB03</accession>
<evidence type="ECO:0000313" key="2">
    <source>
        <dbReference type="EMBL" id="PNR63210.1"/>
    </source>
</evidence>
<dbReference type="Proteomes" id="UP000006727">
    <property type="component" value="Chromosome 1"/>
</dbReference>
<protein>
    <submittedName>
        <fullName evidence="2 3">Uncharacterized protein</fullName>
    </submittedName>
</protein>
<evidence type="ECO:0000256" key="1">
    <source>
        <dbReference type="SAM" id="SignalP"/>
    </source>
</evidence>
<feature type="signal peptide" evidence="1">
    <location>
        <begin position="1"/>
        <end position="17"/>
    </location>
</feature>
<dbReference type="PaxDb" id="3218-PP1S28_219V6.1"/>
<organism evidence="2">
    <name type="scientific">Physcomitrium patens</name>
    <name type="common">Spreading-leaved earth moss</name>
    <name type="synonym">Physcomitrella patens</name>
    <dbReference type="NCBI Taxonomy" id="3218"/>
    <lineage>
        <taxon>Eukaryota</taxon>
        <taxon>Viridiplantae</taxon>
        <taxon>Streptophyta</taxon>
        <taxon>Embryophyta</taxon>
        <taxon>Bryophyta</taxon>
        <taxon>Bryophytina</taxon>
        <taxon>Bryopsida</taxon>
        <taxon>Funariidae</taxon>
        <taxon>Funariales</taxon>
        <taxon>Funariaceae</taxon>
        <taxon>Physcomitrium</taxon>
    </lineage>
</organism>
<dbReference type="EnsemblPlants" id="Pp3c1_35330V3.2">
    <property type="protein sequence ID" value="Pp3c1_35330V3.2"/>
    <property type="gene ID" value="Pp3c1_35330"/>
</dbReference>
<reference evidence="2 4" key="1">
    <citation type="journal article" date="2008" name="Science">
        <title>The Physcomitrella genome reveals evolutionary insights into the conquest of land by plants.</title>
        <authorList>
            <person name="Rensing S."/>
            <person name="Lang D."/>
            <person name="Zimmer A."/>
            <person name="Terry A."/>
            <person name="Salamov A."/>
            <person name="Shapiro H."/>
            <person name="Nishiyama T."/>
            <person name="Perroud P.-F."/>
            <person name="Lindquist E."/>
            <person name="Kamisugi Y."/>
            <person name="Tanahashi T."/>
            <person name="Sakakibara K."/>
            <person name="Fujita T."/>
            <person name="Oishi K."/>
            <person name="Shin-I T."/>
            <person name="Kuroki Y."/>
            <person name="Toyoda A."/>
            <person name="Suzuki Y."/>
            <person name="Hashimoto A."/>
            <person name="Yamaguchi K."/>
            <person name="Sugano A."/>
            <person name="Kohara Y."/>
            <person name="Fujiyama A."/>
            <person name="Anterola A."/>
            <person name="Aoki S."/>
            <person name="Ashton N."/>
            <person name="Barbazuk W.B."/>
            <person name="Barker E."/>
            <person name="Bennetzen J."/>
            <person name="Bezanilla M."/>
            <person name="Blankenship R."/>
            <person name="Cho S.H."/>
            <person name="Dutcher S."/>
            <person name="Estelle M."/>
            <person name="Fawcett J.A."/>
            <person name="Gundlach H."/>
            <person name="Hanada K."/>
            <person name="Heyl A."/>
            <person name="Hicks K.A."/>
            <person name="Hugh J."/>
            <person name="Lohr M."/>
            <person name="Mayer K."/>
            <person name="Melkozernov A."/>
            <person name="Murata T."/>
            <person name="Nelson D."/>
            <person name="Pils B."/>
            <person name="Prigge M."/>
            <person name="Reiss B."/>
            <person name="Renner T."/>
            <person name="Rombauts S."/>
            <person name="Rushton P."/>
            <person name="Sanderfoot A."/>
            <person name="Schween G."/>
            <person name="Shiu S.-H."/>
            <person name="Stueber K."/>
            <person name="Theodoulou F.L."/>
            <person name="Tu H."/>
            <person name="Van de Peer Y."/>
            <person name="Verrier P.J."/>
            <person name="Waters E."/>
            <person name="Wood A."/>
            <person name="Yang L."/>
            <person name="Cove D."/>
            <person name="Cuming A."/>
            <person name="Hasebe M."/>
            <person name="Lucas S."/>
            <person name="Mishler D.B."/>
            <person name="Reski R."/>
            <person name="Grigoriev I."/>
            <person name="Quatrano R.S."/>
            <person name="Boore J.L."/>
        </authorList>
    </citation>
    <scope>NUCLEOTIDE SEQUENCE [LARGE SCALE GENOMIC DNA]</scope>
    <source>
        <strain evidence="3 4">cv. Gransden 2004</strain>
    </source>
</reference>
<dbReference type="EnsemblPlants" id="Pp3c1_35330V3.1">
    <property type="protein sequence ID" value="Pp3c1_35330V3.1"/>
    <property type="gene ID" value="Pp3c1_35330"/>
</dbReference>
<keyword evidence="1" id="KW-0732">Signal</keyword>
<dbReference type="AlphaFoldDB" id="A0A2K1LB03"/>
<reference evidence="2 4" key="2">
    <citation type="journal article" date="2018" name="Plant J.">
        <title>The Physcomitrella patens chromosome-scale assembly reveals moss genome structure and evolution.</title>
        <authorList>
            <person name="Lang D."/>
            <person name="Ullrich K.K."/>
            <person name="Murat F."/>
            <person name="Fuchs J."/>
            <person name="Jenkins J."/>
            <person name="Haas F.B."/>
            <person name="Piednoel M."/>
            <person name="Gundlach H."/>
            <person name="Van Bel M."/>
            <person name="Meyberg R."/>
            <person name="Vives C."/>
            <person name="Morata J."/>
            <person name="Symeonidi A."/>
            <person name="Hiss M."/>
            <person name="Muchero W."/>
            <person name="Kamisugi Y."/>
            <person name="Saleh O."/>
            <person name="Blanc G."/>
            <person name="Decker E.L."/>
            <person name="van Gessel N."/>
            <person name="Grimwood J."/>
            <person name="Hayes R.D."/>
            <person name="Graham S.W."/>
            <person name="Gunter L.E."/>
            <person name="McDaniel S.F."/>
            <person name="Hoernstein S.N.W."/>
            <person name="Larsson A."/>
            <person name="Li F.W."/>
            <person name="Perroud P.F."/>
            <person name="Phillips J."/>
            <person name="Ranjan P."/>
            <person name="Rokshar D.S."/>
            <person name="Rothfels C.J."/>
            <person name="Schneider L."/>
            <person name="Shu S."/>
            <person name="Stevenson D.W."/>
            <person name="Thummler F."/>
            <person name="Tillich M."/>
            <person name="Villarreal Aguilar J.C."/>
            <person name="Widiez T."/>
            <person name="Wong G.K."/>
            <person name="Wymore A."/>
            <person name="Zhang Y."/>
            <person name="Zimmer A.D."/>
            <person name="Quatrano R.S."/>
            <person name="Mayer K.F.X."/>
            <person name="Goodstein D."/>
            <person name="Casacuberta J.M."/>
            <person name="Vandepoele K."/>
            <person name="Reski R."/>
            <person name="Cuming A.C."/>
            <person name="Tuskan G.A."/>
            <person name="Maumus F."/>
            <person name="Salse J."/>
            <person name="Schmutz J."/>
            <person name="Rensing S.A."/>
        </authorList>
    </citation>
    <scope>NUCLEOTIDE SEQUENCE [LARGE SCALE GENOMIC DNA]</scope>
    <source>
        <strain evidence="3 4">cv. Gransden 2004</strain>
    </source>
</reference>
<feature type="chain" id="PRO_5036319134" evidence="1">
    <location>
        <begin position="18"/>
        <end position="52"/>
    </location>
</feature>
<sequence length="52" mass="5602">MVNLTLMGACQLLSLSASPSIFLLSQTLQMGGLWNGSNLTALHSLLMHFHCV</sequence>
<dbReference type="InParanoid" id="A0A2K1LB03"/>
<gene>
    <name evidence="2" type="ORF">PHYPA_001635</name>
</gene>
<dbReference type="EMBL" id="ABEU02000001">
    <property type="protein sequence ID" value="PNR63210.1"/>
    <property type="molecule type" value="Genomic_DNA"/>
</dbReference>
<name>A0A2K1LB03_PHYPA</name>
<evidence type="ECO:0000313" key="4">
    <source>
        <dbReference type="Proteomes" id="UP000006727"/>
    </source>
</evidence>